<proteinExistence type="evidence at protein level"/>
<evidence type="ECO:0000313" key="1">
    <source>
        <dbReference type="EMBL" id="CBH17556.1"/>
    </source>
</evidence>
<dbReference type="Gene3D" id="3.30.2350.20">
    <property type="entry name" value="TruD, catalytic domain"/>
    <property type="match status" value="2"/>
</dbReference>
<dbReference type="Proteomes" id="UP000002316">
    <property type="component" value="Chromosome 11"/>
</dbReference>
<dbReference type="InterPro" id="IPR001656">
    <property type="entry name" value="PsdUridine_synth_TruD"/>
</dbReference>
<dbReference type="PANTHER" id="PTHR13326">
    <property type="entry name" value="TRNA PSEUDOURIDINE SYNTHASE D"/>
    <property type="match status" value="1"/>
</dbReference>
<dbReference type="AlphaFoldDB" id="D0A7A5"/>
<dbReference type="PDB" id="7AOI">
    <property type="method" value="EM"/>
    <property type="resolution" value="3.50 A"/>
    <property type="chains" value="XC=11-626"/>
</dbReference>
<dbReference type="EMBL" id="FN554974">
    <property type="protein sequence ID" value="CBH17556.1"/>
    <property type="molecule type" value="Genomic_DNA"/>
</dbReference>
<dbReference type="EMDB" id="EMD-11845"/>
<sequence length="626" mass="70597">MNLKNVRQRFMKVSSRGPIVRWALSRPTSGLVSSPSEWRCGRDLSDEEKHSGLLLRIRDICQPLAKNDQLPVAVVKAQASDLQVNEVDAVGDVAALSKVVKGKWRKISRQKTLLIEDDARTPFSDPSKSFSPRVQSYGEYVRLTGKLPRDLPVLRFVLYRDSYSLNSVENRLGYVLSLQPDCVFLRDQPGGSFGCITQHGVCLGVTKEILSHASRHYNLHPLIFEPREYFSTDKLHSLLQGARGHHHRVLLRCVEGSQDTIRALLKKTAERGFINYFWLDRFSVGTNRFFDMAVLAARGDYLKSIGALLHCVAESNGVHYDHFLKYLNADPSTVPGIAQTWATTAKHMRSPNWIVQLLRGLHKYHADAECGKSSYLAELWSALPMREALRRSAAEFVWNAMASQRLLSKGLNVVEGDVVRMGPADSVSGCDSSSLPNNCGNYHLVTKDDEEKGTFKITDVVLPVPYGSVAANNCLFPHLSPLDKKLYVEFATKHGMSFLFDEQMPSPLSNPLQFYRHLITKPVNMQVSVIRDPNSLTSIKSDLAVMQERKLVQIGDIDYSTRVREPCVYNVSERFTEKMEEILKTHRGPNSVVLSCYLPEDSSPFVMLREVFDLRHASFHDLYGLL</sequence>
<dbReference type="KEGG" id="tbg:TbgDal_XI6740"/>
<dbReference type="OrthoDB" id="447290at2759"/>
<dbReference type="GO" id="GO:0005634">
    <property type="term" value="C:nucleus"/>
    <property type="evidence" value="ECO:0007669"/>
    <property type="project" value="TreeGrafter"/>
</dbReference>
<evidence type="ECO:0000313" key="2">
    <source>
        <dbReference type="Proteomes" id="UP000002316"/>
    </source>
</evidence>
<reference evidence="2" key="1">
    <citation type="journal article" date="2010" name="PLoS Negl. Trop. Dis.">
        <title>The genome sequence of Trypanosoma brucei gambiense, causative agent of chronic human african trypanosomiasis.</title>
        <authorList>
            <person name="Jackson A.P."/>
            <person name="Sanders M."/>
            <person name="Berry A."/>
            <person name="McQuillan J."/>
            <person name="Aslett M.A."/>
            <person name="Quail M.A."/>
            <person name="Chukualim B."/>
            <person name="Capewell P."/>
            <person name="MacLeod A."/>
            <person name="Melville S.E."/>
            <person name="Gibson W."/>
            <person name="Barry J.D."/>
            <person name="Berriman M."/>
            <person name="Hertz-Fowler C."/>
        </authorList>
    </citation>
    <scope>NUCLEOTIDE SEQUENCE [LARGE SCALE GENOMIC DNA]</scope>
    <source>
        <strain evidence="2">MHOM/CI/86/DAL972</strain>
    </source>
</reference>
<dbReference type="PANTHER" id="PTHR13326:SF26">
    <property type="entry name" value="TRUD DOMAIN-CONTAINING PROTEIN"/>
    <property type="match status" value="1"/>
</dbReference>
<dbReference type="SUPFAM" id="SSF55120">
    <property type="entry name" value="Pseudouridine synthase"/>
    <property type="match status" value="1"/>
</dbReference>
<evidence type="ECO:0007829" key="3">
    <source>
        <dbReference type="PDB" id="7AOI"/>
    </source>
</evidence>
<protein>
    <recommendedName>
        <fullName evidence="4">TRUD domain-containing protein</fullName>
    </recommendedName>
</protein>
<dbReference type="RefSeq" id="XP_011779820.1">
    <property type="nucleotide sequence ID" value="XM_011781518.1"/>
</dbReference>
<reference evidence="3" key="2">
    <citation type="journal article" date="2021" name="EMBO J.">
        <title>Interconnected assembly factors regulate the biogenesis of mitoribosomal large subunit.</title>
        <authorList>
            <person name="Tobiasson V."/>
            <person name="Gahura O."/>
            <person name="Aibara S."/>
            <person name="Baradaran R."/>
            <person name="Zikova A."/>
            <person name="Amunts A."/>
        </authorList>
    </citation>
    <scope>STRUCTURE BY ELECTRON MICROSCOPY (3.50 ANGSTROMS) OF 11-626</scope>
</reference>
<gene>
    <name evidence="1" type="ORF">TbgDal_XI6740</name>
</gene>
<dbReference type="GO" id="GO:0001522">
    <property type="term" value="P:pseudouridine synthesis"/>
    <property type="evidence" value="ECO:0007669"/>
    <property type="project" value="InterPro"/>
</dbReference>
<dbReference type="GeneID" id="23867690"/>
<dbReference type="GO" id="GO:0009982">
    <property type="term" value="F:pseudouridine synthase activity"/>
    <property type="evidence" value="ECO:0007669"/>
    <property type="project" value="InterPro"/>
</dbReference>
<dbReference type="InterPro" id="IPR042214">
    <property type="entry name" value="TruD_catalytic"/>
</dbReference>
<accession>D0A7A5</accession>
<evidence type="ECO:0008006" key="4">
    <source>
        <dbReference type="Google" id="ProtNLM"/>
    </source>
</evidence>
<dbReference type="GO" id="GO:0003723">
    <property type="term" value="F:RNA binding"/>
    <property type="evidence" value="ECO:0007669"/>
    <property type="project" value="InterPro"/>
</dbReference>
<name>D0A7A5_TRYB9</name>
<organism evidence="1 2">
    <name type="scientific">Trypanosoma brucei gambiense (strain MHOM/CI/86/DAL972)</name>
    <dbReference type="NCBI Taxonomy" id="679716"/>
    <lineage>
        <taxon>Eukaryota</taxon>
        <taxon>Discoba</taxon>
        <taxon>Euglenozoa</taxon>
        <taxon>Kinetoplastea</taxon>
        <taxon>Metakinetoplastina</taxon>
        <taxon>Trypanosomatida</taxon>
        <taxon>Trypanosomatidae</taxon>
        <taxon>Trypanosoma</taxon>
    </lineage>
</organism>
<keyword evidence="3" id="KW-0002">3D-structure</keyword>
<dbReference type="VEuPathDB" id="TriTrypDB:Tbg972.11.6740"/>
<dbReference type="InterPro" id="IPR020103">
    <property type="entry name" value="PsdUridine_synth_cat_dom_sf"/>
</dbReference>